<reference evidence="1" key="2">
    <citation type="journal article" date="2015" name="Fish Shellfish Immunol.">
        <title>Early steps in the European eel (Anguilla anguilla)-Vibrio vulnificus interaction in the gills: Role of the RtxA13 toxin.</title>
        <authorList>
            <person name="Callol A."/>
            <person name="Pajuelo D."/>
            <person name="Ebbesson L."/>
            <person name="Teles M."/>
            <person name="MacKenzie S."/>
            <person name="Amaro C."/>
        </authorList>
    </citation>
    <scope>NUCLEOTIDE SEQUENCE</scope>
</reference>
<evidence type="ECO:0000313" key="1">
    <source>
        <dbReference type="EMBL" id="JAI03710.1"/>
    </source>
</evidence>
<name>A0A0E9XM02_ANGAN</name>
<proteinExistence type="predicted"/>
<reference evidence="1" key="1">
    <citation type="submission" date="2014-11" db="EMBL/GenBank/DDBJ databases">
        <authorList>
            <person name="Amaro Gonzalez C."/>
        </authorList>
    </citation>
    <scope>NUCLEOTIDE SEQUENCE</scope>
</reference>
<accession>A0A0E9XM02</accession>
<organism evidence="1">
    <name type="scientific">Anguilla anguilla</name>
    <name type="common">European freshwater eel</name>
    <name type="synonym">Muraena anguilla</name>
    <dbReference type="NCBI Taxonomy" id="7936"/>
    <lineage>
        <taxon>Eukaryota</taxon>
        <taxon>Metazoa</taxon>
        <taxon>Chordata</taxon>
        <taxon>Craniata</taxon>
        <taxon>Vertebrata</taxon>
        <taxon>Euteleostomi</taxon>
        <taxon>Actinopterygii</taxon>
        <taxon>Neopterygii</taxon>
        <taxon>Teleostei</taxon>
        <taxon>Anguilliformes</taxon>
        <taxon>Anguillidae</taxon>
        <taxon>Anguilla</taxon>
    </lineage>
</organism>
<dbReference type="AlphaFoldDB" id="A0A0E9XM02"/>
<dbReference type="EMBL" id="GBXM01004868">
    <property type="protein sequence ID" value="JAI03710.1"/>
    <property type="molecule type" value="Transcribed_RNA"/>
</dbReference>
<sequence>MKSKDCQCQISYRHCCGLKCLKMSVNECTQPLC</sequence>
<protein>
    <submittedName>
        <fullName evidence="1">Uncharacterized protein</fullName>
    </submittedName>
</protein>